<evidence type="ECO:0000256" key="1">
    <source>
        <dbReference type="SAM" id="Phobius"/>
    </source>
</evidence>
<dbReference type="Proteomes" id="UP000244173">
    <property type="component" value="Chromosome"/>
</dbReference>
<feature type="transmembrane region" description="Helical" evidence="1">
    <location>
        <begin position="34"/>
        <end position="53"/>
    </location>
</feature>
<dbReference type="AlphaFoldDB" id="A0A2S0PFL2"/>
<sequence length="106" mass="11382">MLLLFAALGAITFLLRLSFIGLLGQRRIPPALQIALRFVPLAILTAITVPEIVMQDGRLITSLAEPKLVAGVVAVLVAARTRKILPTLAAGMATLWLARWVLQSVS</sequence>
<reference evidence="2 3" key="1">
    <citation type="submission" date="2018-04" db="EMBL/GenBank/DDBJ databases">
        <title>Denitrifier Microvirgula.</title>
        <authorList>
            <person name="Anderson E."/>
            <person name="Jang J."/>
            <person name="Ishii S."/>
        </authorList>
    </citation>
    <scope>NUCLEOTIDE SEQUENCE [LARGE SCALE GENOMIC DNA]</scope>
    <source>
        <strain evidence="2 3">BE2.4</strain>
    </source>
</reference>
<organism evidence="2 3">
    <name type="scientific">Microvirgula aerodenitrificans</name>
    <dbReference type="NCBI Taxonomy" id="57480"/>
    <lineage>
        <taxon>Bacteria</taxon>
        <taxon>Pseudomonadati</taxon>
        <taxon>Pseudomonadota</taxon>
        <taxon>Betaproteobacteria</taxon>
        <taxon>Neisseriales</taxon>
        <taxon>Aquaspirillaceae</taxon>
        <taxon>Microvirgula</taxon>
    </lineage>
</organism>
<dbReference type="InterPro" id="IPR008407">
    <property type="entry name" value="Brnchd-chn_aa_trnsp_AzlD"/>
</dbReference>
<gene>
    <name evidence="2" type="ORF">DAI18_09770</name>
</gene>
<keyword evidence="1" id="KW-0472">Membrane</keyword>
<dbReference type="EMBL" id="CP028519">
    <property type="protein sequence ID" value="AVY96047.1"/>
    <property type="molecule type" value="Genomic_DNA"/>
</dbReference>
<evidence type="ECO:0000313" key="2">
    <source>
        <dbReference type="EMBL" id="AVY96047.1"/>
    </source>
</evidence>
<name>A0A2S0PFL2_9NEIS</name>
<proteinExistence type="predicted"/>
<protein>
    <submittedName>
        <fullName evidence="2">Branched-chain amino acid transporter</fullName>
    </submittedName>
</protein>
<evidence type="ECO:0000313" key="3">
    <source>
        <dbReference type="Proteomes" id="UP000244173"/>
    </source>
</evidence>
<dbReference type="KEGG" id="maer:DAI18_09770"/>
<keyword evidence="3" id="KW-1185">Reference proteome</keyword>
<accession>A0A2S0PFL2</accession>
<keyword evidence="1" id="KW-1133">Transmembrane helix</keyword>
<dbReference type="STRING" id="1122240.GCA_000620105_03192"/>
<dbReference type="OrthoDB" id="515103at2"/>
<dbReference type="Pfam" id="PF05437">
    <property type="entry name" value="AzlD"/>
    <property type="match status" value="1"/>
</dbReference>
<keyword evidence="1" id="KW-0812">Transmembrane</keyword>